<reference evidence="2 3" key="1">
    <citation type="submission" date="2019-03" db="EMBL/GenBank/DDBJ databases">
        <title>Genome Sequencing and Assembly of Various Microbes Isolated from Alder Root Nodule.</title>
        <authorList>
            <person name="Swanson E."/>
            <person name="Sevigny J.L."/>
            <person name="Pesce C."/>
            <person name="Davis I."/>
            <person name="Kleiner V."/>
            <person name="Tisa L."/>
        </authorList>
    </citation>
    <scope>NUCLEOTIDE SEQUENCE [LARGE SCALE GENOMIC DNA]</scope>
    <source>
        <strain evidence="2 3">4R-31</strain>
    </source>
</reference>
<feature type="transmembrane region" description="Helical" evidence="1">
    <location>
        <begin position="21"/>
        <end position="47"/>
    </location>
</feature>
<evidence type="ECO:0008006" key="4">
    <source>
        <dbReference type="Google" id="ProtNLM"/>
    </source>
</evidence>
<keyword evidence="1" id="KW-0472">Membrane</keyword>
<evidence type="ECO:0000313" key="3">
    <source>
        <dbReference type="Proteomes" id="UP000298017"/>
    </source>
</evidence>
<organism evidence="2 3">
    <name type="scientific">Kocuria rhizophila</name>
    <dbReference type="NCBI Taxonomy" id="72000"/>
    <lineage>
        <taxon>Bacteria</taxon>
        <taxon>Bacillati</taxon>
        <taxon>Actinomycetota</taxon>
        <taxon>Actinomycetes</taxon>
        <taxon>Micrococcales</taxon>
        <taxon>Micrococcaceae</taxon>
        <taxon>Kocuria</taxon>
    </lineage>
</organism>
<evidence type="ECO:0000256" key="1">
    <source>
        <dbReference type="SAM" id="Phobius"/>
    </source>
</evidence>
<evidence type="ECO:0000313" key="2">
    <source>
        <dbReference type="EMBL" id="TFI03235.1"/>
    </source>
</evidence>
<keyword evidence="1" id="KW-0812">Transmembrane</keyword>
<protein>
    <recommendedName>
        <fullName evidence="4">Histidine kinase</fullName>
    </recommendedName>
</protein>
<sequence>MNPPVSRSTTQAPGARPWTATVIAVLVALESLALLVIAVGLVVSLFTGHVLPVAGIVFASVVLVGGALWLAAAARGVLGGMRWPRAAVLVSQAFLLIVGLSFLQVALGGWGMALAVVAVVTILCLFAPPTVAFMHRTRDDAAR</sequence>
<feature type="transmembrane region" description="Helical" evidence="1">
    <location>
        <begin position="53"/>
        <end position="74"/>
    </location>
</feature>
<dbReference type="Proteomes" id="UP000298017">
    <property type="component" value="Unassembled WGS sequence"/>
</dbReference>
<feature type="transmembrane region" description="Helical" evidence="1">
    <location>
        <begin position="86"/>
        <end position="107"/>
    </location>
</feature>
<keyword evidence="1" id="KW-1133">Transmembrane helix</keyword>
<proteinExistence type="predicted"/>
<dbReference type="RefSeq" id="WP_047979271.1">
    <property type="nucleotide sequence ID" value="NZ_JAYEXM010000004.1"/>
</dbReference>
<keyword evidence="3" id="KW-1185">Reference proteome</keyword>
<gene>
    <name evidence="2" type="ORF">E4P33_01625</name>
</gene>
<dbReference type="AlphaFoldDB" id="A0AAX2SHK6"/>
<feature type="transmembrane region" description="Helical" evidence="1">
    <location>
        <begin position="113"/>
        <end position="134"/>
    </location>
</feature>
<comment type="caution">
    <text evidence="2">The sequence shown here is derived from an EMBL/GenBank/DDBJ whole genome shotgun (WGS) entry which is preliminary data.</text>
</comment>
<accession>A0AAX2SHK6</accession>
<name>A0AAX2SHK6_KOCRH</name>
<dbReference type="EMBL" id="SPNK01000001">
    <property type="protein sequence ID" value="TFI03235.1"/>
    <property type="molecule type" value="Genomic_DNA"/>
</dbReference>